<comment type="caution">
    <text evidence="1">The sequence shown here is derived from an EMBL/GenBank/DDBJ whole genome shotgun (WGS) entry which is preliminary data.</text>
</comment>
<name>A0ABR7GEI8_9FIRM</name>
<accession>A0ABR7GEI8</accession>
<evidence type="ECO:0008006" key="3">
    <source>
        <dbReference type="Google" id="ProtNLM"/>
    </source>
</evidence>
<proteinExistence type="predicted"/>
<dbReference type="EMBL" id="JACOPG010000002">
    <property type="protein sequence ID" value="MBC5685859.1"/>
    <property type="molecule type" value="Genomic_DNA"/>
</dbReference>
<keyword evidence="2" id="KW-1185">Reference proteome</keyword>
<organism evidence="1 2">
    <name type="scientific">Roseburia lenta</name>
    <dbReference type="NCBI Taxonomy" id="2763061"/>
    <lineage>
        <taxon>Bacteria</taxon>
        <taxon>Bacillati</taxon>
        <taxon>Bacillota</taxon>
        <taxon>Clostridia</taxon>
        <taxon>Lachnospirales</taxon>
        <taxon>Lachnospiraceae</taxon>
        <taxon>Roseburia</taxon>
    </lineage>
</organism>
<dbReference type="Proteomes" id="UP000643810">
    <property type="component" value="Unassembled WGS sequence"/>
</dbReference>
<reference evidence="1 2" key="1">
    <citation type="submission" date="2020-08" db="EMBL/GenBank/DDBJ databases">
        <title>Genome public.</title>
        <authorList>
            <person name="Liu C."/>
            <person name="Sun Q."/>
        </authorList>
    </citation>
    <scope>NUCLEOTIDE SEQUENCE [LARGE SCALE GENOMIC DNA]</scope>
    <source>
        <strain evidence="1 2">NSJ-9</strain>
    </source>
</reference>
<evidence type="ECO:0000313" key="2">
    <source>
        <dbReference type="Proteomes" id="UP000643810"/>
    </source>
</evidence>
<evidence type="ECO:0000313" key="1">
    <source>
        <dbReference type="EMBL" id="MBC5685859.1"/>
    </source>
</evidence>
<protein>
    <recommendedName>
        <fullName evidence="3">GNAT family N-acetyltransferase</fullName>
    </recommendedName>
</protein>
<gene>
    <name evidence="1" type="ORF">H8R94_04450</name>
</gene>
<dbReference type="RefSeq" id="WP_186854010.1">
    <property type="nucleotide sequence ID" value="NZ_JACOPG010000002.1"/>
</dbReference>
<sequence length="177" mass="20122">MDNNFIEELLNHPYEKKSIKSLRGGFWIEEVFTNKNNHIDGEICCGIHGDDLGNGSVEIHIDIEKFKNDHHAGFGYLEVPSRISNHGIGTTLMLSVIDIIKAFKEFYSVGEKVRVSGWLSTSDKQNGNWNKSVPLYEKIGHLANVESYFTIKNDENHYSAEDFLRISNDDGSIIYLI</sequence>